<dbReference type="EMBL" id="MCIF01000002">
    <property type="protein sequence ID" value="RAQ94712.1"/>
    <property type="molecule type" value="Genomic_DNA"/>
</dbReference>
<protein>
    <submittedName>
        <fullName evidence="1">Uncharacterized protein</fullName>
    </submittedName>
</protein>
<reference evidence="1 2" key="1">
    <citation type="submission" date="2016-08" db="EMBL/GenBank/DDBJ databases">
        <title>Analysis of Carbohydrate Active Enzymes in Thermogemmatispora T81 Reveals Carbohydrate Degradation Ability.</title>
        <authorList>
            <person name="Tomazini A."/>
            <person name="Lal S."/>
            <person name="Stott M."/>
            <person name="Henrissat B."/>
            <person name="Polikarpov I."/>
            <person name="Sparling R."/>
            <person name="Levin D.B."/>
        </authorList>
    </citation>
    <scope>NUCLEOTIDE SEQUENCE [LARGE SCALE GENOMIC DNA]</scope>
    <source>
        <strain evidence="1 2">T81</strain>
    </source>
</reference>
<sequence>MEGWPVRCGCWPLSPALLLPALQHCCWLRPLAGCLSERLRRRWLFSGQWGAANSAARQLTTFPQEKGVLDADTSA</sequence>
<dbReference type="AlphaFoldDB" id="A0A328VF87"/>
<organism evidence="1 2">
    <name type="scientific">Thermogemmatispora tikiterensis</name>
    <dbReference type="NCBI Taxonomy" id="1825093"/>
    <lineage>
        <taxon>Bacteria</taxon>
        <taxon>Bacillati</taxon>
        <taxon>Chloroflexota</taxon>
        <taxon>Ktedonobacteria</taxon>
        <taxon>Thermogemmatisporales</taxon>
        <taxon>Thermogemmatisporaceae</taxon>
        <taxon>Thermogemmatispora</taxon>
    </lineage>
</organism>
<accession>A0A328VF87</accession>
<comment type="caution">
    <text evidence="1">The sequence shown here is derived from an EMBL/GenBank/DDBJ whole genome shotgun (WGS) entry which is preliminary data.</text>
</comment>
<keyword evidence="2" id="KW-1185">Reference proteome</keyword>
<dbReference type="Proteomes" id="UP000248706">
    <property type="component" value="Unassembled WGS sequence"/>
</dbReference>
<proteinExistence type="predicted"/>
<evidence type="ECO:0000313" key="1">
    <source>
        <dbReference type="EMBL" id="RAQ94712.1"/>
    </source>
</evidence>
<evidence type="ECO:0000313" key="2">
    <source>
        <dbReference type="Proteomes" id="UP000248706"/>
    </source>
</evidence>
<gene>
    <name evidence="1" type="ORF">A4R35_04135</name>
</gene>
<name>A0A328VF87_9CHLR</name>